<evidence type="ECO:0000313" key="3">
    <source>
        <dbReference type="Proteomes" id="UP001589692"/>
    </source>
</evidence>
<dbReference type="RefSeq" id="WP_377258090.1">
    <property type="nucleotide sequence ID" value="NZ_JBHMAA010000008.1"/>
</dbReference>
<dbReference type="InterPro" id="IPR050508">
    <property type="entry name" value="Methyltransf_Superfamily"/>
</dbReference>
<dbReference type="SUPFAM" id="SSF53335">
    <property type="entry name" value="S-adenosyl-L-methionine-dependent methyltransferases"/>
    <property type="match status" value="1"/>
</dbReference>
<protein>
    <submittedName>
        <fullName evidence="2">Methyltransferase domain-containing protein</fullName>
    </submittedName>
</protein>
<dbReference type="CDD" id="cd02440">
    <property type="entry name" value="AdoMet_MTases"/>
    <property type="match status" value="1"/>
</dbReference>
<gene>
    <name evidence="2" type="ORF">ACFFP0_07030</name>
</gene>
<dbReference type="Gene3D" id="3.40.50.150">
    <property type="entry name" value="Vaccinia Virus protein VP39"/>
    <property type="match status" value="1"/>
</dbReference>
<keyword evidence="3" id="KW-1185">Reference proteome</keyword>
<sequence length="265" mass="29755">MQGLKMQNWSVKDDIREYWTIRAETYDLSPGHGIARLGEMDAWKRLITGHLGEAGGRNALDLACGTGVMTMLMHDLGFNVTGLDFTEAMMAKARRKAERAEAPVRFLTRDAEETMEPDAGYDVIVARHLVWTLVDPGKAFREWFRILKPGGRLLIIDGDFVRKSWLERLVPLLDRIFGKPQDGHSLLTPEQWRAHDSIVERVHFSGGVRSGDVRGLFERAGFEGLKVDTGLSDIRKSRGIGRMSRSGLISTLQHRFAISGEKPLA</sequence>
<keyword evidence="2" id="KW-0808">Transferase</keyword>
<dbReference type="Pfam" id="PF08241">
    <property type="entry name" value="Methyltransf_11"/>
    <property type="match status" value="1"/>
</dbReference>
<dbReference type="GO" id="GO:0008168">
    <property type="term" value="F:methyltransferase activity"/>
    <property type="evidence" value="ECO:0007669"/>
    <property type="project" value="UniProtKB-KW"/>
</dbReference>
<comment type="caution">
    <text evidence="2">The sequence shown here is derived from an EMBL/GenBank/DDBJ whole genome shotgun (WGS) entry which is preliminary data.</text>
</comment>
<evidence type="ECO:0000313" key="2">
    <source>
        <dbReference type="EMBL" id="MFB9948596.1"/>
    </source>
</evidence>
<dbReference type="GO" id="GO:0032259">
    <property type="term" value="P:methylation"/>
    <property type="evidence" value="ECO:0007669"/>
    <property type="project" value="UniProtKB-KW"/>
</dbReference>
<keyword evidence="2" id="KW-0489">Methyltransferase</keyword>
<organism evidence="2 3">
    <name type="scientific">Rhizobium puerariae</name>
    <dbReference type="NCBI Taxonomy" id="1585791"/>
    <lineage>
        <taxon>Bacteria</taxon>
        <taxon>Pseudomonadati</taxon>
        <taxon>Pseudomonadota</taxon>
        <taxon>Alphaproteobacteria</taxon>
        <taxon>Hyphomicrobiales</taxon>
        <taxon>Rhizobiaceae</taxon>
        <taxon>Rhizobium/Agrobacterium group</taxon>
        <taxon>Rhizobium</taxon>
    </lineage>
</organism>
<dbReference type="InterPro" id="IPR013216">
    <property type="entry name" value="Methyltransf_11"/>
</dbReference>
<accession>A0ABV6ADB5</accession>
<proteinExistence type="predicted"/>
<dbReference type="Proteomes" id="UP001589692">
    <property type="component" value="Unassembled WGS sequence"/>
</dbReference>
<evidence type="ECO:0000259" key="1">
    <source>
        <dbReference type="Pfam" id="PF08241"/>
    </source>
</evidence>
<name>A0ABV6ADB5_9HYPH</name>
<reference evidence="2 3" key="1">
    <citation type="submission" date="2024-09" db="EMBL/GenBank/DDBJ databases">
        <authorList>
            <person name="Sun Q."/>
            <person name="Mori K."/>
        </authorList>
    </citation>
    <scope>NUCLEOTIDE SEQUENCE [LARGE SCALE GENOMIC DNA]</scope>
    <source>
        <strain evidence="2 3">TBRC 4938</strain>
    </source>
</reference>
<dbReference type="EMBL" id="JBHMAA010000008">
    <property type="protein sequence ID" value="MFB9948596.1"/>
    <property type="molecule type" value="Genomic_DNA"/>
</dbReference>
<dbReference type="PANTHER" id="PTHR42912">
    <property type="entry name" value="METHYLTRANSFERASE"/>
    <property type="match status" value="1"/>
</dbReference>
<feature type="domain" description="Methyltransferase type 11" evidence="1">
    <location>
        <begin position="60"/>
        <end position="155"/>
    </location>
</feature>
<dbReference type="PANTHER" id="PTHR42912:SF80">
    <property type="entry name" value="METHYLTRANSFERASE DOMAIN-CONTAINING PROTEIN"/>
    <property type="match status" value="1"/>
</dbReference>
<dbReference type="InterPro" id="IPR029063">
    <property type="entry name" value="SAM-dependent_MTases_sf"/>
</dbReference>